<feature type="signal peptide" evidence="3">
    <location>
        <begin position="1"/>
        <end position="33"/>
    </location>
</feature>
<dbReference type="PANTHER" id="PTHR10068">
    <property type="entry name" value="BONE MARROW PROTEOGLYCAN"/>
    <property type="match status" value="1"/>
</dbReference>
<reference evidence="5 6" key="1">
    <citation type="journal article" date="2023" name="Microbiol. Spectr.">
        <title>Symbiosis of Carpenter Bees with Uncharacterized Lactic Acid Bacteria Showing NAD Auxotrophy.</title>
        <authorList>
            <person name="Kawasaki S."/>
            <person name="Ozawa K."/>
            <person name="Mori T."/>
            <person name="Yamamoto A."/>
            <person name="Ito M."/>
            <person name="Ohkuma M."/>
            <person name="Sakamoto M."/>
            <person name="Matsutani M."/>
        </authorList>
    </citation>
    <scope>NUCLEOTIDE SEQUENCE [LARGE SCALE GENOMIC DNA]</scope>
    <source>
        <strain evidence="5 6">Kim37-2</strain>
    </source>
</reference>
<dbReference type="InterPro" id="IPR008969">
    <property type="entry name" value="CarboxyPept-like_regulatory"/>
</dbReference>
<dbReference type="PANTHER" id="PTHR10068:SF14">
    <property type="entry name" value="CELL WALL ADHESIN EAP1"/>
    <property type="match status" value="1"/>
</dbReference>
<evidence type="ECO:0000256" key="3">
    <source>
        <dbReference type="SAM" id="SignalP"/>
    </source>
</evidence>
<dbReference type="InterPro" id="IPR025883">
    <property type="entry name" value="Cadherin-like_domain"/>
</dbReference>
<dbReference type="Gene3D" id="2.60.40.1120">
    <property type="entry name" value="Carboxypeptidase-like, regulatory domain"/>
    <property type="match status" value="2"/>
</dbReference>
<evidence type="ECO:0000256" key="2">
    <source>
        <dbReference type="SAM" id="Phobius"/>
    </source>
</evidence>
<feature type="compositionally biased region" description="Low complexity" evidence="1">
    <location>
        <begin position="1277"/>
        <end position="1288"/>
    </location>
</feature>
<feature type="compositionally biased region" description="Polar residues" evidence="1">
    <location>
        <begin position="1380"/>
        <end position="1395"/>
    </location>
</feature>
<proteinExistence type="predicted"/>
<feature type="compositionally biased region" description="Polar residues" evidence="1">
    <location>
        <begin position="1341"/>
        <end position="1355"/>
    </location>
</feature>
<dbReference type="Proteomes" id="UP001321766">
    <property type="component" value="Chromosome"/>
</dbReference>
<dbReference type="SUPFAM" id="SSF49464">
    <property type="entry name" value="Carboxypeptidase regulatory domain-like"/>
    <property type="match status" value="2"/>
</dbReference>
<keyword evidence="2" id="KW-1133">Transmembrane helix</keyword>
<feature type="region of interest" description="Disordered" evidence="1">
    <location>
        <begin position="227"/>
        <end position="248"/>
    </location>
</feature>
<keyword evidence="3" id="KW-0732">Signal</keyword>
<evidence type="ECO:0000256" key="1">
    <source>
        <dbReference type="SAM" id="MobiDB-lite"/>
    </source>
</evidence>
<keyword evidence="2" id="KW-0812">Transmembrane</keyword>
<organism evidence="5 6">
    <name type="scientific">Bombiscardovia nodaiensis</name>
    <dbReference type="NCBI Taxonomy" id="2932181"/>
    <lineage>
        <taxon>Bacteria</taxon>
        <taxon>Bacillati</taxon>
        <taxon>Actinomycetota</taxon>
        <taxon>Actinomycetes</taxon>
        <taxon>Bifidobacteriales</taxon>
        <taxon>Bifidobacteriaceae</taxon>
        <taxon>Bombiscardovia</taxon>
    </lineage>
</organism>
<dbReference type="InterPro" id="IPR012334">
    <property type="entry name" value="Pectin_lyas_fold"/>
</dbReference>
<gene>
    <name evidence="5" type="ORF">KIM372_05080</name>
</gene>
<dbReference type="EMBL" id="AP026798">
    <property type="protein sequence ID" value="BDR52601.1"/>
    <property type="molecule type" value="Genomic_DNA"/>
</dbReference>
<name>A0ABN6S8U0_9BIFI</name>
<feature type="chain" id="PRO_5046022592" description="Cadherin-like beta-sandwich-like domain-containing protein" evidence="3">
    <location>
        <begin position="34"/>
        <end position="1441"/>
    </location>
</feature>
<dbReference type="Pfam" id="PF13620">
    <property type="entry name" value="CarboxypepD_reg"/>
    <property type="match status" value="2"/>
</dbReference>
<feature type="region of interest" description="Disordered" evidence="1">
    <location>
        <begin position="347"/>
        <end position="367"/>
    </location>
</feature>
<dbReference type="Pfam" id="PF12733">
    <property type="entry name" value="Cadherin-like"/>
    <property type="match status" value="1"/>
</dbReference>
<evidence type="ECO:0000259" key="4">
    <source>
        <dbReference type="Pfam" id="PF12733"/>
    </source>
</evidence>
<feature type="compositionally biased region" description="Polar residues" evidence="1">
    <location>
        <begin position="355"/>
        <end position="364"/>
    </location>
</feature>
<feature type="compositionally biased region" description="Polar residues" evidence="1">
    <location>
        <begin position="229"/>
        <end position="243"/>
    </location>
</feature>
<dbReference type="SUPFAM" id="SSF51126">
    <property type="entry name" value="Pectin lyase-like"/>
    <property type="match status" value="2"/>
</dbReference>
<feature type="compositionally biased region" description="Basic and acidic residues" evidence="1">
    <location>
        <begin position="1356"/>
        <end position="1366"/>
    </location>
</feature>
<accession>A0ABN6S8U0</accession>
<evidence type="ECO:0000313" key="5">
    <source>
        <dbReference type="EMBL" id="BDR52601.1"/>
    </source>
</evidence>
<keyword evidence="6" id="KW-1185">Reference proteome</keyword>
<dbReference type="InterPro" id="IPR011050">
    <property type="entry name" value="Pectin_lyase_fold/virulence"/>
</dbReference>
<feature type="domain" description="Cadherin-like beta-sandwich-like" evidence="4">
    <location>
        <begin position="1195"/>
        <end position="1267"/>
    </location>
</feature>
<protein>
    <recommendedName>
        <fullName evidence="4">Cadherin-like beta-sandwich-like domain-containing protein</fullName>
    </recommendedName>
</protein>
<keyword evidence="2" id="KW-0472">Membrane</keyword>
<feature type="compositionally biased region" description="Low complexity" evidence="1">
    <location>
        <begin position="1309"/>
        <end position="1323"/>
    </location>
</feature>
<evidence type="ECO:0000313" key="6">
    <source>
        <dbReference type="Proteomes" id="UP001321766"/>
    </source>
</evidence>
<dbReference type="Gene3D" id="2.160.20.10">
    <property type="entry name" value="Single-stranded right-handed beta-helix, Pectin lyase-like"/>
    <property type="match status" value="1"/>
</dbReference>
<feature type="region of interest" description="Disordered" evidence="1">
    <location>
        <begin position="1267"/>
        <end position="1395"/>
    </location>
</feature>
<feature type="transmembrane region" description="Helical" evidence="2">
    <location>
        <begin position="1415"/>
        <end position="1435"/>
    </location>
</feature>
<sequence>MPSIYRQTLRQWAGRGTLLAAALGLLIAPAALAGPVSGNNPPQGENSAGYTDKSALKNAGRAAITSGRYQVTQSNVVNPNGTDYYVDSIQGDDSHLGTSPSQAWKSLEKVNSTTFQAGDRILLKAGSVWQASGNTTAREAYEYTEWNGQQRIDAVAPGGARPSAMLAPKGSGSSSKPIILSSYGTGNAPQLKGNGVVNDVVQLTNQSSWEISNLDISNVKANFDASHFSPASGNGQTPGTENPDTGDLRGLHIQAASAGQLNGYNVHHLFVHDVAGVTWSVSKAGVDRSKRTGGILFEGLKGDQQTPSTFTHINVHDNIIANTSFANIVFKQFSGMGTARYQDKSPGWGDRAVASSDNQGNIQEDPNWKPHEHVTICGNYLTNRDTQYGWDGMYITSVRAASVFNNLIDGAGVSGIEMYWADNIHVYNNEVGDLASRVGAADSNGIDPDRGTSNILIEVNYVHDSGEGILLCGFSFGSAIVRYNIITNIGRNYINPHGDSGINLVYNNLMYNTQEPGPANADRKVHFFASSGSTSAVYKERNKHYAMNNVFINTFAGALGTLFQDNEPGVSFSHNSYYGPAMSIPQTDQQAITIDPELKGDPSLDIAKAAIGQPTSPLILSSTPVNLTVLAPGFSTSGDSSDDQLPVTSDFFGLPMTRPASVGVSSYEPPAGQSLITGYVVDQSGQPVPAATVHYGQTSVTADEHGRYLIQGPVGQYTIFASAQHYQNGNPTNVDTTTAHTCRQDVSLGSVTVQTGTIVGLVSTNGQGLAGAAIQLIDAQGQVIASTSSDAAGHYQLADAPTGADCSLRASLDGYRSGKKDGVQVNPARTTQVDFVLSKIARYESIIDENFDREATGAFSGTNDGVLGTTATAPVGSISIEDNANQPGNKYLHINKTSGSKGTLAVFNTIPQRLKGTVTIEARVQRTSSNGAPNQAALYSYGEDDWNSTDPAASRNPSATFGFSGNTIITHNVTGASSTTNAGHFQANTWYTIRNVANYDTGTFDLYVDNMNEPVLSKQPLRNLLRGKSLDYFSIFINGSNKGDWMVDYLKVGKGEPAHTNVTSLELVELNAKDQILQLTPSADEEELHMSVSNPFTTAAAVSVQPTDAGAHVNIQGQESTGPISLELDHSAAPADAVNTTRVPIVVTARDGTRKEYQLIIEQTNPAQLTYLEHLEVANYQLFPAFKYDRQGQDTPYELPQTLPHSVTTVTISWKRGWGGQSLQLNGKTVNADEQTVNLQDGNNVITVVADSFTGDFGTYLINITRESAPKGDNDNQPSQPEQPIQPGEPEKPDQPDQPSRPEQPIVPTEPSQPEQPTQPNQPGKTEQPNKPIQPGKPEQTEQPEQSKQPSTPQNENHHHDEKDHLTTAPIGEDNHGQPGYSQRSPASVGATNADGQQVNQTGTLAKSGVNISPAVLAVLVLIFSSITAASISVYSRKHRR</sequence>